<dbReference type="EMBL" id="CM041553">
    <property type="protein sequence ID" value="KAI3353371.1"/>
    <property type="molecule type" value="Genomic_DNA"/>
</dbReference>
<protein>
    <submittedName>
        <fullName evidence="1">Uncharacterized protein</fullName>
    </submittedName>
</protein>
<evidence type="ECO:0000313" key="1">
    <source>
        <dbReference type="EMBL" id="KAI3353371.1"/>
    </source>
</evidence>
<organism evidence="1 2">
    <name type="scientific">Scortum barcoo</name>
    <name type="common">barcoo grunter</name>
    <dbReference type="NCBI Taxonomy" id="214431"/>
    <lineage>
        <taxon>Eukaryota</taxon>
        <taxon>Metazoa</taxon>
        <taxon>Chordata</taxon>
        <taxon>Craniata</taxon>
        <taxon>Vertebrata</taxon>
        <taxon>Euteleostomi</taxon>
        <taxon>Actinopterygii</taxon>
        <taxon>Neopterygii</taxon>
        <taxon>Teleostei</taxon>
        <taxon>Neoteleostei</taxon>
        <taxon>Acanthomorphata</taxon>
        <taxon>Eupercaria</taxon>
        <taxon>Centrarchiformes</taxon>
        <taxon>Terapontoidei</taxon>
        <taxon>Terapontidae</taxon>
        <taxon>Scortum</taxon>
    </lineage>
</organism>
<accession>A0ACB8VCX9</accession>
<comment type="caution">
    <text evidence="1">The sequence shown here is derived from an EMBL/GenBank/DDBJ whole genome shotgun (WGS) entry which is preliminary data.</text>
</comment>
<dbReference type="Proteomes" id="UP000831701">
    <property type="component" value="Chromosome 23"/>
</dbReference>
<evidence type="ECO:0000313" key="2">
    <source>
        <dbReference type="Proteomes" id="UP000831701"/>
    </source>
</evidence>
<name>A0ACB8VCX9_9TELE</name>
<proteinExistence type="predicted"/>
<gene>
    <name evidence="1" type="ORF">L3Q82_019906</name>
</gene>
<keyword evidence="2" id="KW-1185">Reference proteome</keyword>
<reference evidence="1" key="1">
    <citation type="submission" date="2022-04" db="EMBL/GenBank/DDBJ databases">
        <title>Jade perch genome.</title>
        <authorList>
            <person name="Chao B."/>
        </authorList>
    </citation>
    <scope>NUCLEOTIDE SEQUENCE</scope>
    <source>
        <strain evidence="1">CB-2022</strain>
    </source>
</reference>
<sequence length="3858" mass="425964">MGRKNAAAALLWTLVLTQLCARSLGQVFNLTLSVKEGLPAKTIVGDLGAGLSRPSTGFFISESRDSYVFRDLEIDADTGIISTAVVLDRESRDRYEFVAATLTGEMIRVRIEVKDVNDHSPVFPSEEVDLEVSELSPPGSRFQLEGAKDEDEGEFGTQGYRITESEMGELFRLEYRSGSEDHPSLDLILLSMLDRETQDFYSLTIEAFDGGIPARTGTLQVNVHVLDENDNPPVHATDLDLGENGRITYEINRRQSDTNEVFSINETSGVVYLNKPLDYEVQAFHELIISARDNGAQPEYSSAFVGVKVLNINDNSPTINVLFLSETGDAVVSEAAGIGDYVARVSVSDPDLEEERVTVTLEGVDGKFTLKQTDDFLYALCVNAELDREEKDLYELKVQASDFGNPPLSSEMVFLLRVADTNDCPPAFEKDMYIVSISEDAPQGSSLIQMHARDADEGVNSEVRYSILKSNQDSLISIDPESGLVTTAAALDRETQMEVWFLVVATDGGEPALSSTATVTVLVEDVNDNEPVFQQQLYNVSIPEHSDIGSCFLQSNTLTAVDLLQKEPILFKNNMEKLEVVATDTDSPEFGTLLFSLSDGFDKQDKHPLFKIHPQTGELCVLQDIDRDSGQTTHDILVKAEDPGGLSAQTYVHIEVEDLNDNSPVFNPSEYTMSISSHAQPGTEILNVIATDRDSGRFGQVTYDVLPGDVSNLFELDKQTGMLFLTSTLTHLGEASVKLSVTAQDGEGLTSVKPAEVTINVLRSAQAPAVFQRSRYSFTVPEDAPPGMSLGKVEAINPADFTESVSYRISSGDPQSLFSVHPKSGLISNIKPLDHESQPYALLVLQSYTDTSPVYSTTQVNITIADINDNAPVFPKLSDTITVSQNTLPGTVLFIAHAHDYDSGANGRVQYHLKSTRNGVFVVDPNLGTVTLNQSLQVDHPQRYSLEIVAKDEGEPPLSSTLTLAVNVDRTTTRDSLAFETLVYQVEIGEGYRKDSRVIQVRAHWSREAHMSNSRLIYSLEAEAGFPPAPFRIHPKTGWLYLSDNLDYEAESMFRFRVLATAKEASLANTTATATVTVLVLDINDNAPVFSSKVYYFTVSEGSSPQGLVGTVKAVDKDSGKNAQLSYILLSDGKFFRINSKTGEIINWVALDREQHSQHSLKVMVTDQGRPRLNATATVHILVTDINDNSPQFTHLPASKELNVQIWAGLPARSLVTNMFAKDFDAGENGTVTFSLITADLEEEGLGHFEIDSESGDIRTTELFTQNAEPYYTLKISAKDSGASPLEDTAVIHVQVHGLESLHGGSDHQIVRRFTVKEDVEPATVIGSASVADKGRFLYSISEGDGSVHFGIDSSSGDIYTNQPLDYESATQYFLMVRAEGVGLAPGVNTSVLVGVMVEDVNDHTPWFPDKLVMFGLPEDAAVGSLAFAFHARDADGTFPNSALRYSLNFDPELGGSSSRFPFQINPHTGTLTVTAPLDRETTPSFAFTVTVTDQAKRKDERKQASVTAQLFLLDVNDNRPVFISADSVEVMEDAEVGSLLHHFVAIDGDQGDNGVVSFVILAGNKRGFFTLEEKTGLLFLSAPLDYETQRFHRLTVRAVDHGLPALSSTQTLTVEVGDVNDQPPVFSQSIYNASVAENRDPGEPVFRVSATDEDSEENAVVWYSLLAGPGYELFSINPYTGLITTTSYLDREQQQHFTLRVQARDDSSTRPLSGTATVLCSVLDDNDNPPDFMQSSFQISLPENLPPGRLRSPHPDEGSNGDVTYSLTEDSSQGAFSVDALTGVIHTTRSLDRESRAQYTLKAVATDGCTQGPLSSVASVTIQVEDVNDNVPVCDENPINAWVSMRTLPNQIITTVSATDGDQGENGTIRFMLSDEENLFDISESGEISLRRRVRAGFSGRKLQVVVSDQGRPALTSTCLFFVHLKGEHEGLQFTNKVYNATVKENSRAGAWIAKVEASDQTNSRQRITYTIFSGNENLIFSINRHTDPCAERDNSLDFEVSPQIQLVVLADNGLQTAHCRVSISLLDMNDNAPVFEHSNYRTAVWEGQVHNTYIMQVFASDADSGLNGQIEYSPSCPVTTMKPSSLTLFVGFLLPMSYWTARSPPHTSWFCRQQTGGTPPLSSTATIRVQVVDVNDNSPAIPPMEPVVIAENLPGGYMVTQVTANDVDLSSTITYSFSDNSSTNVPFAVDRYTGVITLTRALDYEEQQTEYTLTVWASDSLHQTAGEVTVQVLDVNDNAPVFTKVSYQVELSELVSADTLVLSVSATDRDSGFNGQITYRLLSSPLQGFYIDPHNGSVFTNKPLKTITNSNLIHLLVEASDKGDPVQSTVTSIDVLILDTNDHAPLFHQDIYTLTVPEDTPLDTTLLTLSAEDQDWSPENTHLDYSIIRGNEEKRFCLEVKMVQLENQMRNVGKLVLCNPLDRETTESYALTVSVSDRGTPPLNSSSVVMVTVTDCNDNPPIFSSTEYHAQVSESSPVGSRLVQVSAQDPDLGTYGLLKYDIISGNSKGHLKLDSQSGLLVVNHSLDHEEDSKYTLTIRASDGGESAEERKVAFTVVFITVLDENDNSPYFMFPTVNCSVLENLPAFTHTCSVHAVDNDSGPYGQLTYSILSSCFMDYGSGSPEKKEAFAINPLTGDIHTRQTFDYERESEYCFVVEAKDKGDKAATVRVQVAIKGVDEFSPVFTQKQYHFLLPENAKPGETVGYVMAMDHDGGVDGLVEYSFVNSSPFFSINKTIGAIFVSGPVYRRRGSHATEDMVKLVVSAGSPRLASRTTNCLVFVNISSSAEALTGVPLDAHMLSLSISLIMFLLVLLVFVCLVLRYKIKEAAIKKAAAIAANLNHGTGSFSRSSSQTRSAISLQEMRRPGNLVTKRDISIPYNHSDSSGRGSAEGETAEDQEIKWINENPRRKRDESVQGNKTTEIPESVLPEDIVSCHSIDIGPEHILSVNKCLVSGMASTESLHHFKEEGGGEALLPAILRVRDLEESMRTNGYAPLTEAHTSADSLSSLVCQDEQLQGSYNWDYILDWEPRFQTLASVFTDIGMLPDEELQGGREDLAAEASCLMYPPPLITGVAQPGIRTVPPRKPGRVPSLCRKPSYPKYAYSPLARNTGLTPSAMTPTFSPSLSSLTIRTPSASPIVSETGVGGIRLDSGPLTASLLEAEIQVDLLRIWKKFVFCGFYAHKMRAFISTVTALWVMTAPCTEAIHGLYNFGQHDLFFKKNNCKSIPANLLLCHDIEYTEMRLPNLLGHETMNEVLQQASSWIPLVQKQCHPDTRKFLCSLFAPVCLDDLDEPIQPCRSLCESVKNGCAPVMSAFGFPWPKMLDCERFPLDNDLCIPPATIDSFTPATREVPRVCDACKETDENDNEIVDNLCKNDFALKIKVKEISYVNGDTKIVPETKSKTIYKMSGVTDRDLRKMVLWLKDGLQCICEEMNDINAAYLVMGQKMDGNLVITSLKRWQKGQREFKRISRSIRKLQKEKEKSPMMDNVSINADADKARSYSTLTSLYHETRQETELLNKQIHVKDNIIADLKARLGRYERIYMTVGDGSGEPVVIGPSKSLLESLCKEICKLKGKRNDAEFKASRQAEEIQRLNVQLREKELELETVRCQPDHEKDYEIQKLRSALEKRERTEATRAVLCSSLAEEADQLRSQLGATVKVCQELLTRLEKKKEGGVEVEVVTQQQSAKEMTESPDMSGLNKQIRQLQEENEQLRQRVAYVQGLNSQWQKYDSSREEYIRGLYQRMKEATGHGMMPGLGSVSTGLLHHEISRLNGLLEEKISECERLSREEEETRRQGQERIQTLEQQVLIYAEDFKSERADRERAQGQIQDLKDQVHQLKRQLHKQEPTYENITP</sequence>